<keyword evidence="2" id="KW-0479">Metal-binding</keyword>
<evidence type="ECO:0000256" key="1">
    <source>
        <dbReference type="ARBA" id="ARBA00001946"/>
    </source>
</evidence>
<keyword evidence="4" id="KW-0460">Magnesium</keyword>
<dbReference type="SUPFAM" id="SSF56784">
    <property type="entry name" value="HAD-like"/>
    <property type="match status" value="1"/>
</dbReference>
<dbReference type="Gene3D" id="1.10.150.400">
    <property type="match status" value="1"/>
</dbReference>
<dbReference type="SFLD" id="SFLDG01129">
    <property type="entry name" value="C1.5:_HAD__Beta-PGM__Phosphata"/>
    <property type="match status" value="1"/>
</dbReference>
<dbReference type="KEGG" id="salq:SYNTR_2274"/>
<dbReference type="RefSeq" id="WP_156204612.1">
    <property type="nucleotide sequence ID" value="NZ_CP046457.1"/>
</dbReference>
<dbReference type="GO" id="GO:0044281">
    <property type="term" value="P:small molecule metabolic process"/>
    <property type="evidence" value="ECO:0007669"/>
    <property type="project" value="UniProtKB-ARBA"/>
</dbReference>
<keyword evidence="3" id="KW-0378">Hydrolase</keyword>
<dbReference type="SFLD" id="SFLDS00003">
    <property type="entry name" value="Haloacid_Dehalogenase"/>
    <property type="match status" value="1"/>
</dbReference>
<dbReference type="InterPro" id="IPR023214">
    <property type="entry name" value="HAD_sf"/>
</dbReference>
<sequence length="235" mass="27368">MIKAVTFDFWDTLYKAPTSTDFITKRVNDIKTALINCDFNNIDENNIKDNFKKCWKAAYKRQREEGLDMTPNEQVDFILNKLNIKVNKEQWKTIYHAYTAFLLEKRPELNTDVIKILSSFSEKYKLAVICNTGVTPGVILKEVMKLDDIYKYFDLLVFSNEIGWAKPNVKIFEYTLQNLEVKNTNAIHIGDDTTTDIEGAKRAQMKSIWLAPNAKEPHEDCNYHIQSLRELTNIL</sequence>
<accession>A0A6I6DQ83</accession>
<proteinExistence type="predicted"/>
<comment type="cofactor">
    <cofactor evidence="1">
        <name>Mg(2+)</name>
        <dbReference type="ChEBI" id="CHEBI:18420"/>
    </cofactor>
</comment>
<name>A0A6I6DQ83_9FIRM</name>
<dbReference type="PANTHER" id="PTHR46470:SF2">
    <property type="entry name" value="GLYCERALDEHYDE 3-PHOSPHATE PHOSPHATASE"/>
    <property type="match status" value="1"/>
</dbReference>
<organism evidence="5 6">
    <name type="scientific">Candidatus Syntrophocurvum alkaliphilum</name>
    <dbReference type="NCBI Taxonomy" id="2293317"/>
    <lineage>
        <taxon>Bacteria</taxon>
        <taxon>Bacillati</taxon>
        <taxon>Bacillota</taxon>
        <taxon>Clostridia</taxon>
        <taxon>Eubacteriales</taxon>
        <taxon>Syntrophomonadaceae</taxon>
        <taxon>Candidatus Syntrophocurvum</taxon>
    </lineage>
</organism>
<evidence type="ECO:0008006" key="7">
    <source>
        <dbReference type="Google" id="ProtNLM"/>
    </source>
</evidence>
<keyword evidence="6" id="KW-1185">Reference proteome</keyword>
<dbReference type="InterPro" id="IPR051400">
    <property type="entry name" value="HAD-like_hydrolase"/>
</dbReference>
<gene>
    <name evidence="5" type="ORF">SYNTR_2274</name>
</gene>
<dbReference type="InterPro" id="IPR036412">
    <property type="entry name" value="HAD-like_sf"/>
</dbReference>
<evidence type="ECO:0000256" key="2">
    <source>
        <dbReference type="ARBA" id="ARBA00022723"/>
    </source>
</evidence>
<protein>
    <recommendedName>
        <fullName evidence="7">HAD family hydrolase</fullName>
    </recommendedName>
</protein>
<dbReference type="PANTHER" id="PTHR46470">
    <property type="entry name" value="N-ACYLNEURAMINATE-9-PHOSPHATASE"/>
    <property type="match status" value="1"/>
</dbReference>
<dbReference type="NCBIfam" id="TIGR01549">
    <property type="entry name" value="HAD-SF-IA-v1"/>
    <property type="match status" value="1"/>
</dbReference>
<dbReference type="InterPro" id="IPR006439">
    <property type="entry name" value="HAD-SF_hydro_IA"/>
</dbReference>
<evidence type="ECO:0000313" key="5">
    <source>
        <dbReference type="EMBL" id="QGU00868.1"/>
    </source>
</evidence>
<evidence type="ECO:0000313" key="6">
    <source>
        <dbReference type="Proteomes" id="UP000426444"/>
    </source>
</evidence>
<dbReference type="Proteomes" id="UP000426444">
    <property type="component" value="Chromosome"/>
</dbReference>
<evidence type="ECO:0000256" key="4">
    <source>
        <dbReference type="ARBA" id="ARBA00022842"/>
    </source>
</evidence>
<reference evidence="6" key="1">
    <citation type="journal article" date="2019" name="Microbiology">
        <title>Complete Genome Sequence of an Uncultured Bacterium of the Candidate Phylum Bipolaricaulota.</title>
        <authorList>
            <person name="Kadnikov V.V."/>
            <person name="Mardanov A.V."/>
            <person name="Beletsky A.V."/>
            <person name="Frank Y.A."/>
            <person name="Karnachuk O.V."/>
            <person name="Ravin N.V."/>
        </authorList>
    </citation>
    <scope>NUCLEOTIDE SEQUENCE [LARGE SCALE GENOMIC DNA]</scope>
</reference>
<dbReference type="Gene3D" id="3.40.50.1000">
    <property type="entry name" value="HAD superfamily/HAD-like"/>
    <property type="match status" value="1"/>
</dbReference>
<dbReference type="GO" id="GO:0016791">
    <property type="term" value="F:phosphatase activity"/>
    <property type="evidence" value="ECO:0007669"/>
    <property type="project" value="TreeGrafter"/>
</dbReference>
<dbReference type="GO" id="GO:0046872">
    <property type="term" value="F:metal ion binding"/>
    <property type="evidence" value="ECO:0007669"/>
    <property type="project" value="UniProtKB-KW"/>
</dbReference>
<dbReference type="OrthoDB" id="9794086at2"/>
<dbReference type="AlphaFoldDB" id="A0A6I6DQ83"/>
<dbReference type="InterPro" id="IPR041492">
    <property type="entry name" value="HAD_2"/>
</dbReference>
<dbReference type="EMBL" id="CP046457">
    <property type="protein sequence ID" value="QGU00868.1"/>
    <property type="molecule type" value="Genomic_DNA"/>
</dbReference>
<dbReference type="Pfam" id="PF13419">
    <property type="entry name" value="HAD_2"/>
    <property type="match status" value="1"/>
</dbReference>
<evidence type="ECO:0000256" key="3">
    <source>
        <dbReference type="ARBA" id="ARBA00022801"/>
    </source>
</evidence>